<organism evidence="1 3">
    <name type="scientific">Tritonibacter multivorans</name>
    <dbReference type="NCBI Taxonomy" id="928856"/>
    <lineage>
        <taxon>Bacteria</taxon>
        <taxon>Pseudomonadati</taxon>
        <taxon>Pseudomonadota</taxon>
        <taxon>Alphaproteobacteria</taxon>
        <taxon>Rhodobacterales</taxon>
        <taxon>Paracoccaceae</taxon>
        <taxon>Tritonibacter</taxon>
    </lineage>
</organism>
<reference evidence="1 3" key="1">
    <citation type="submission" date="2015-09" db="EMBL/GenBank/DDBJ databases">
        <authorList>
            <consortium name="Swine Surveillance"/>
        </authorList>
    </citation>
    <scope>NUCLEOTIDE SEQUENCE [LARGE SCALE GENOMIC DNA]</scope>
    <source>
        <strain evidence="1 3">CECT 7557</strain>
    </source>
</reference>
<evidence type="ECO:0000313" key="3">
    <source>
        <dbReference type="Proteomes" id="UP000052022"/>
    </source>
</evidence>
<dbReference type="EMBL" id="CYSD01000010">
    <property type="protein sequence ID" value="CUH75152.1"/>
    <property type="molecule type" value="Genomic_DNA"/>
</dbReference>
<proteinExistence type="predicted"/>
<dbReference type="AlphaFoldDB" id="A0A0P1GHQ3"/>
<evidence type="ECO:0000313" key="2">
    <source>
        <dbReference type="EMBL" id="CUH75156.1"/>
    </source>
</evidence>
<sequence length="302" mass="31055">MLLVPSMVVVPAVWVRSPLSVPLRSRAPLPERSRSPASVPATSTVPAVAARVSKPRVAPAATVTSPLLVSVAPLPSIAAPVFTVSVPALVTSPTVNVVLSATTSAPSLVTSAVASASPTVMSLPMVSVLPEVTVRLELWSLSSVTSVATVRLAVSKTTVPRVAKPVPKVISSEAMVSTPPPALIAPLLVQAPPAWVRVKLPSALLVMSPVWVIAPVMVTLAPRSVVPVRVRSPVTSAFRWSVAAAAISISAVVAASMVRDPPSMSNPPETALVPSTVVEPAVWLTVPVTSPARVSVPLLLRV</sequence>
<protein>
    <submittedName>
        <fullName evidence="1">Uncharacterized protein</fullName>
    </submittedName>
</protein>
<evidence type="ECO:0000313" key="1">
    <source>
        <dbReference type="EMBL" id="CUH75152.1"/>
    </source>
</evidence>
<dbReference type="EMBL" id="CYSD01000010">
    <property type="protein sequence ID" value="CUH75156.1"/>
    <property type="molecule type" value="Genomic_DNA"/>
</dbReference>
<keyword evidence="3" id="KW-1185">Reference proteome</keyword>
<dbReference type="Proteomes" id="UP000052022">
    <property type="component" value="Unassembled WGS sequence"/>
</dbReference>
<name>A0A0P1GHQ3_9RHOB</name>
<accession>A0A0P1GHQ3</accession>
<gene>
    <name evidence="1" type="ORF">TRM7557_00244</name>
    <name evidence="2" type="ORF">TRM7557_00246</name>
</gene>